<reference evidence="3" key="1">
    <citation type="journal article" date="2011" name="Stand. Genomic Sci.">
        <title>Genome sequence of the filamentous, gliding Thiothrix nivea neotype strain (JP2(T)).</title>
        <authorList>
            <person name="Lapidus A."/>
            <person name="Nolan M."/>
            <person name="Lucas S."/>
            <person name="Glavina Del Rio T."/>
            <person name="Tice H."/>
            <person name="Cheng J.F."/>
            <person name="Tapia R."/>
            <person name="Han C."/>
            <person name="Goodwin L."/>
            <person name="Pitluck S."/>
            <person name="Liolios K."/>
            <person name="Pagani I."/>
            <person name="Ivanova N."/>
            <person name="Huntemann M."/>
            <person name="Mavromatis K."/>
            <person name="Mikhailova N."/>
            <person name="Pati A."/>
            <person name="Chen A."/>
            <person name="Palaniappan K."/>
            <person name="Land M."/>
            <person name="Brambilla E.M."/>
            <person name="Rohde M."/>
            <person name="Abt B."/>
            <person name="Verbarg S."/>
            <person name="Goker M."/>
            <person name="Bristow J."/>
            <person name="Eisen J.A."/>
            <person name="Markowitz V."/>
            <person name="Hugenholtz P."/>
            <person name="Kyrpides N.C."/>
            <person name="Klenk H.P."/>
            <person name="Woyke T."/>
        </authorList>
    </citation>
    <scope>NUCLEOTIDE SEQUENCE [LARGE SCALE GENOMIC DNA]</scope>
    <source>
        <strain evidence="3">ATCC 35100 / DSM 5205 / JP2</strain>
    </source>
</reference>
<accession>A0A656HJ83</accession>
<dbReference type="RefSeq" id="WP_002708977.1">
    <property type="nucleotide sequence ID" value="NZ_JH651384.1"/>
</dbReference>
<dbReference type="AlphaFoldDB" id="A0A656HJ83"/>
<keyword evidence="3" id="KW-1185">Reference proteome</keyword>
<dbReference type="PROSITE" id="PS51257">
    <property type="entry name" value="PROKAR_LIPOPROTEIN"/>
    <property type="match status" value="1"/>
</dbReference>
<evidence type="ECO:0000256" key="1">
    <source>
        <dbReference type="SAM" id="SignalP"/>
    </source>
</evidence>
<name>A0A656HJ83_THINJ</name>
<protein>
    <recommendedName>
        <fullName evidence="4">Lipoprotein</fullName>
    </recommendedName>
</protein>
<dbReference type="EMBL" id="JH651384">
    <property type="protein sequence ID" value="EIJ35065.1"/>
    <property type="molecule type" value="Genomic_DNA"/>
</dbReference>
<organism evidence="2 3">
    <name type="scientific">Thiothrix nivea (strain ATCC 35100 / DSM 5205 / JP2)</name>
    <dbReference type="NCBI Taxonomy" id="870187"/>
    <lineage>
        <taxon>Bacteria</taxon>
        <taxon>Pseudomonadati</taxon>
        <taxon>Pseudomonadota</taxon>
        <taxon>Gammaproteobacteria</taxon>
        <taxon>Thiotrichales</taxon>
        <taxon>Thiotrichaceae</taxon>
        <taxon>Thiothrix</taxon>
    </lineage>
</organism>
<keyword evidence="1" id="KW-0732">Signal</keyword>
<dbReference type="Proteomes" id="UP000005317">
    <property type="component" value="Unassembled WGS sequence"/>
</dbReference>
<sequence length="236" mass="25731" precursor="true">MKPLLTTVLLAASLGGCALPPTSGEIPTLKLEDSQLAALRTLLGVTESSPFSIKVLDQDRNASLSAGDVAVLSGGITNGEISRRKLSVSDVQTLNANLKPDYGSLARQLLAVESQWREKRPSHYTYTLQRSCFCPKDFLKPLEIRVFKNSVQQARIMPEGKPLPKSRKGEALVIEDLFAVIHRAINSQAAAIDVTYDPLYGFPTTLFIDQDKNMADEEISYAASNFKPASGLKPKP</sequence>
<evidence type="ECO:0000313" key="2">
    <source>
        <dbReference type="EMBL" id="EIJ35065.1"/>
    </source>
</evidence>
<evidence type="ECO:0000313" key="3">
    <source>
        <dbReference type="Proteomes" id="UP000005317"/>
    </source>
</evidence>
<proteinExistence type="predicted"/>
<feature type="signal peptide" evidence="1">
    <location>
        <begin position="1"/>
        <end position="18"/>
    </location>
</feature>
<gene>
    <name evidence="2" type="ORF">Thini_2522</name>
</gene>
<feature type="chain" id="PRO_5024864878" description="Lipoprotein" evidence="1">
    <location>
        <begin position="19"/>
        <end position="236"/>
    </location>
</feature>
<dbReference type="Pfam" id="PF19671">
    <property type="entry name" value="DUF6174"/>
    <property type="match status" value="1"/>
</dbReference>
<evidence type="ECO:0008006" key="4">
    <source>
        <dbReference type="Google" id="ProtNLM"/>
    </source>
</evidence>
<dbReference type="OrthoDB" id="5740696at2"/>
<dbReference type="InterPro" id="IPR046172">
    <property type="entry name" value="DUF6174"/>
</dbReference>